<reference evidence="5 6" key="1">
    <citation type="journal article" date="2022" name="Int. J. Syst. Evol. Microbiol.">
        <title>Apilactobacillus apisilvae sp. nov., Nicolia spurrieriana gen. nov. sp. nov., Bombilactobacillus folatiphilus sp. nov. and Bombilactobacillus thymidiniphilus sp. nov., four new lactic acid bacterial isolates from stingless bees Tetragonula carbonaria and Austroplebeia australis.</title>
        <authorList>
            <person name="Oliphant S.A."/>
            <person name="Watson-Haigh N.S."/>
            <person name="Sumby K.M."/>
            <person name="Gardner J."/>
            <person name="Groom S."/>
            <person name="Jiranek V."/>
        </authorList>
    </citation>
    <scope>NUCLEOTIDE SEQUENCE [LARGE SCALE GENOMIC DNA]</scope>
    <source>
        <strain evidence="5 6">SG4_A1</strain>
    </source>
</reference>
<organism evidence="5 6">
    <name type="scientific">Bombilactobacillus thymidiniphilus</name>
    <dbReference type="NCBI Taxonomy" id="2923363"/>
    <lineage>
        <taxon>Bacteria</taxon>
        <taxon>Bacillati</taxon>
        <taxon>Bacillota</taxon>
        <taxon>Bacilli</taxon>
        <taxon>Lactobacillales</taxon>
        <taxon>Lactobacillaceae</taxon>
        <taxon>Bombilactobacillus</taxon>
    </lineage>
</organism>
<accession>A0ABY4PER9</accession>
<dbReference type="PRINTS" id="PR00598">
    <property type="entry name" value="HTHMARR"/>
</dbReference>
<evidence type="ECO:0000256" key="2">
    <source>
        <dbReference type="ARBA" id="ARBA00023125"/>
    </source>
</evidence>
<proteinExistence type="predicted"/>
<keyword evidence="2" id="KW-0238">DNA-binding</keyword>
<evidence type="ECO:0000313" key="5">
    <source>
        <dbReference type="EMBL" id="UQS84060.1"/>
    </source>
</evidence>
<sequence>MNGENFIHFSVILYRSKKKIMQYLLKDYNLNYFDGMLMLEVLHTPGVSQQRLAKIMLANESGVARGLRHLEKSAFINRQEDPDNRRRKLVFPTTKAKDFYHSFNKLVNWWNQKIFKNFSNQEIESLMDLLQRVENAWNELNVPDFMNEEEV</sequence>
<feature type="domain" description="HTH marR-type" evidence="4">
    <location>
        <begin position="1"/>
        <end position="135"/>
    </location>
</feature>
<dbReference type="RefSeq" id="WP_249513244.1">
    <property type="nucleotide sequence ID" value="NZ_CP093365.1"/>
</dbReference>
<dbReference type="InterPro" id="IPR036388">
    <property type="entry name" value="WH-like_DNA-bd_sf"/>
</dbReference>
<dbReference type="Proteomes" id="UP000831947">
    <property type="component" value="Chromosome"/>
</dbReference>
<keyword evidence="3" id="KW-0804">Transcription</keyword>
<protein>
    <submittedName>
        <fullName evidence="5">MarR family winged helix-turn-helix transcriptional regulator</fullName>
    </submittedName>
</protein>
<evidence type="ECO:0000256" key="3">
    <source>
        <dbReference type="ARBA" id="ARBA00023163"/>
    </source>
</evidence>
<dbReference type="SUPFAM" id="SSF46785">
    <property type="entry name" value="Winged helix' DNA-binding domain"/>
    <property type="match status" value="1"/>
</dbReference>
<evidence type="ECO:0000256" key="1">
    <source>
        <dbReference type="ARBA" id="ARBA00023015"/>
    </source>
</evidence>
<name>A0ABY4PER9_9LACO</name>
<gene>
    <name evidence="5" type="ORF">MOO47_02435</name>
</gene>
<dbReference type="PANTHER" id="PTHR42756">
    <property type="entry name" value="TRANSCRIPTIONAL REGULATOR, MARR"/>
    <property type="match status" value="1"/>
</dbReference>
<dbReference type="SMART" id="SM00347">
    <property type="entry name" value="HTH_MARR"/>
    <property type="match status" value="1"/>
</dbReference>
<evidence type="ECO:0000313" key="6">
    <source>
        <dbReference type="Proteomes" id="UP000831947"/>
    </source>
</evidence>
<dbReference type="Pfam" id="PF01047">
    <property type="entry name" value="MarR"/>
    <property type="match status" value="1"/>
</dbReference>
<dbReference type="InterPro" id="IPR036390">
    <property type="entry name" value="WH_DNA-bd_sf"/>
</dbReference>
<evidence type="ECO:0000259" key="4">
    <source>
        <dbReference type="PROSITE" id="PS50995"/>
    </source>
</evidence>
<dbReference type="InterPro" id="IPR000835">
    <property type="entry name" value="HTH_MarR-typ"/>
</dbReference>
<dbReference type="Gene3D" id="1.10.10.10">
    <property type="entry name" value="Winged helix-like DNA-binding domain superfamily/Winged helix DNA-binding domain"/>
    <property type="match status" value="1"/>
</dbReference>
<dbReference type="PANTHER" id="PTHR42756:SF1">
    <property type="entry name" value="TRANSCRIPTIONAL REPRESSOR OF EMRAB OPERON"/>
    <property type="match status" value="1"/>
</dbReference>
<keyword evidence="6" id="KW-1185">Reference proteome</keyword>
<dbReference type="EMBL" id="CP093365">
    <property type="protein sequence ID" value="UQS84060.1"/>
    <property type="molecule type" value="Genomic_DNA"/>
</dbReference>
<keyword evidence="1" id="KW-0805">Transcription regulation</keyword>
<dbReference type="PROSITE" id="PS50995">
    <property type="entry name" value="HTH_MARR_2"/>
    <property type="match status" value="1"/>
</dbReference>